<sequence>MNNQTVARTETLSYIHQLLEELHGMAHNANFPMLAYFIGMAVIESEEALWREQQESGGEERD</sequence>
<dbReference type="RefSeq" id="WP_188821635.1">
    <property type="nucleotide sequence ID" value="NZ_BMHH01000002.1"/>
</dbReference>
<dbReference type="Proteomes" id="UP000646478">
    <property type="component" value="Unassembled WGS sequence"/>
</dbReference>
<keyword evidence="2" id="KW-1185">Reference proteome</keyword>
<name>A0A916WB03_9HYPH</name>
<dbReference type="EMBL" id="BMHH01000002">
    <property type="protein sequence ID" value="GGA82712.1"/>
    <property type="molecule type" value="Genomic_DNA"/>
</dbReference>
<comment type="caution">
    <text evidence="1">The sequence shown here is derived from an EMBL/GenBank/DDBJ whole genome shotgun (WGS) entry which is preliminary data.</text>
</comment>
<accession>A0A916WB03</accession>
<dbReference type="AlphaFoldDB" id="A0A916WB03"/>
<evidence type="ECO:0000313" key="2">
    <source>
        <dbReference type="Proteomes" id="UP000646478"/>
    </source>
</evidence>
<proteinExistence type="predicted"/>
<protein>
    <submittedName>
        <fullName evidence="1">Uncharacterized protein</fullName>
    </submittedName>
</protein>
<gene>
    <name evidence="1" type="ORF">GCM10011491_07690</name>
</gene>
<evidence type="ECO:0000313" key="1">
    <source>
        <dbReference type="EMBL" id="GGA82712.1"/>
    </source>
</evidence>
<reference evidence="1" key="1">
    <citation type="journal article" date="2014" name="Int. J. Syst. Evol. Microbiol.">
        <title>Complete genome sequence of Corynebacterium casei LMG S-19264T (=DSM 44701T), isolated from a smear-ripened cheese.</title>
        <authorList>
            <consortium name="US DOE Joint Genome Institute (JGI-PGF)"/>
            <person name="Walter F."/>
            <person name="Albersmeier A."/>
            <person name="Kalinowski J."/>
            <person name="Ruckert C."/>
        </authorList>
    </citation>
    <scope>NUCLEOTIDE SEQUENCE</scope>
    <source>
        <strain evidence="1">CGMCC 1.15082</strain>
    </source>
</reference>
<reference evidence="1" key="2">
    <citation type="submission" date="2020-09" db="EMBL/GenBank/DDBJ databases">
        <authorList>
            <person name="Sun Q."/>
            <person name="Zhou Y."/>
        </authorList>
    </citation>
    <scope>NUCLEOTIDE SEQUENCE</scope>
    <source>
        <strain evidence="1">CGMCC 1.15082</strain>
    </source>
</reference>
<organism evidence="1 2">
    <name type="scientific">Brucella endophytica</name>
    <dbReference type="NCBI Taxonomy" id="1963359"/>
    <lineage>
        <taxon>Bacteria</taxon>
        <taxon>Pseudomonadati</taxon>
        <taxon>Pseudomonadota</taxon>
        <taxon>Alphaproteobacteria</taxon>
        <taxon>Hyphomicrobiales</taxon>
        <taxon>Brucellaceae</taxon>
        <taxon>Brucella/Ochrobactrum group</taxon>
        <taxon>Brucella</taxon>
    </lineage>
</organism>